<organism evidence="2">
    <name type="scientific">marine metagenome</name>
    <dbReference type="NCBI Taxonomy" id="408172"/>
    <lineage>
        <taxon>unclassified sequences</taxon>
        <taxon>metagenomes</taxon>
        <taxon>ecological metagenomes</taxon>
    </lineage>
</organism>
<feature type="non-terminal residue" evidence="2">
    <location>
        <position position="45"/>
    </location>
</feature>
<reference evidence="2" key="1">
    <citation type="submission" date="2018-05" db="EMBL/GenBank/DDBJ databases">
        <authorList>
            <person name="Lanie J.A."/>
            <person name="Ng W.-L."/>
            <person name="Kazmierczak K.M."/>
            <person name="Andrzejewski T.M."/>
            <person name="Davidsen T.M."/>
            <person name="Wayne K.J."/>
            <person name="Tettelin H."/>
            <person name="Glass J.I."/>
            <person name="Rusch D."/>
            <person name="Podicherti R."/>
            <person name="Tsui H.-C.T."/>
            <person name="Winkler M.E."/>
        </authorList>
    </citation>
    <scope>NUCLEOTIDE SEQUENCE</scope>
</reference>
<gene>
    <name evidence="2" type="ORF">METZ01_LOCUS142229</name>
</gene>
<accession>A0A381ZJC5</accession>
<name>A0A381ZJC5_9ZZZZ</name>
<sequence length="45" mass="4522">MQMLRSLLVVALLASACGSGGETDTPTTTDAPTTTTLPPTTTPTT</sequence>
<dbReference type="PROSITE" id="PS51257">
    <property type="entry name" value="PROKAR_LIPOPROTEIN"/>
    <property type="match status" value="1"/>
</dbReference>
<proteinExistence type="predicted"/>
<dbReference type="EMBL" id="UINC01021565">
    <property type="protein sequence ID" value="SVA89375.1"/>
    <property type="molecule type" value="Genomic_DNA"/>
</dbReference>
<dbReference type="AlphaFoldDB" id="A0A381ZJC5"/>
<evidence type="ECO:0000256" key="1">
    <source>
        <dbReference type="SAM" id="MobiDB-lite"/>
    </source>
</evidence>
<protein>
    <submittedName>
        <fullName evidence="2">Uncharacterized protein</fullName>
    </submittedName>
</protein>
<evidence type="ECO:0000313" key="2">
    <source>
        <dbReference type="EMBL" id="SVA89375.1"/>
    </source>
</evidence>
<feature type="compositionally biased region" description="Low complexity" evidence="1">
    <location>
        <begin position="23"/>
        <end position="45"/>
    </location>
</feature>
<feature type="region of interest" description="Disordered" evidence="1">
    <location>
        <begin position="17"/>
        <end position="45"/>
    </location>
</feature>